<dbReference type="EMBL" id="UYRW01001726">
    <property type="protein sequence ID" value="VDK80229.1"/>
    <property type="molecule type" value="Genomic_DNA"/>
</dbReference>
<accession>A0A3P6TA72</accession>
<dbReference type="GO" id="GO:0005769">
    <property type="term" value="C:early endosome"/>
    <property type="evidence" value="ECO:0007669"/>
    <property type="project" value="TreeGrafter"/>
</dbReference>
<evidence type="ECO:0000313" key="3">
    <source>
        <dbReference type="Proteomes" id="UP000271087"/>
    </source>
</evidence>
<dbReference type="PANTHER" id="PTHR45662:SF8">
    <property type="entry name" value="PHOSPHATIDYLINOSITIDE PHOSPHATASE SAC2"/>
    <property type="match status" value="1"/>
</dbReference>
<name>A0A3P6TA72_ONCOC</name>
<dbReference type="InterPro" id="IPR002013">
    <property type="entry name" value="SAC_dom"/>
</dbReference>
<dbReference type="Pfam" id="PF02383">
    <property type="entry name" value="Syja_N"/>
    <property type="match status" value="1"/>
</dbReference>
<dbReference type="GO" id="GO:0045334">
    <property type="term" value="C:clathrin-coated endocytic vesicle"/>
    <property type="evidence" value="ECO:0007669"/>
    <property type="project" value="TreeGrafter"/>
</dbReference>
<dbReference type="PANTHER" id="PTHR45662">
    <property type="entry name" value="PHOSPHATIDYLINOSITIDE PHOSPHATASE SAC1"/>
    <property type="match status" value="1"/>
</dbReference>
<organism evidence="2 3">
    <name type="scientific">Onchocerca ochengi</name>
    <name type="common">Filarial nematode worm</name>
    <dbReference type="NCBI Taxonomy" id="42157"/>
    <lineage>
        <taxon>Eukaryota</taxon>
        <taxon>Metazoa</taxon>
        <taxon>Ecdysozoa</taxon>
        <taxon>Nematoda</taxon>
        <taxon>Chromadorea</taxon>
        <taxon>Rhabditida</taxon>
        <taxon>Spirurina</taxon>
        <taxon>Spiruromorpha</taxon>
        <taxon>Filarioidea</taxon>
        <taxon>Onchocercidae</taxon>
        <taxon>Onchocerca</taxon>
    </lineage>
</organism>
<dbReference type="Proteomes" id="UP000271087">
    <property type="component" value="Unassembled WGS sequence"/>
</dbReference>
<dbReference type="AlphaFoldDB" id="A0A3P6TA72"/>
<evidence type="ECO:0000259" key="1">
    <source>
        <dbReference type="PROSITE" id="PS50275"/>
    </source>
</evidence>
<dbReference type="GO" id="GO:2001135">
    <property type="term" value="P:regulation of endocytic recycling"/>
    <property type="evidence" value="ECO:0007669"/>
    <property type="project" value="TreeGrafter"/>
</dbReference>
<dbReference type="GO" id="GO:0043812">
    <property type="term" value="F:phosphatidylinositol-4-phosphate phosphatase activity"/>
    <property type="evidence" value="ECO:0007669"/>
    <property type="project" value="TreeGrafter"/>
</dbReference>
<feature type="non-terminal residue" evidence="2">
    <location>
        <position position="1"/>
    </location>
</feature>
<dbReference type="OrthoDB" id="405996at2759"/>
<evidence type="ECO:0000313" key="2">
    <source>
        <dbReference type="EMBL" id="VDK80229.1"/>
    </source>
</evidence>
<dbReference type="GO" id="GO:0046856">
    <property type="term" value="P:phosphatidylinositol dephosphorylation"/>
    <property type="evidence" value="ECO:0007669"/>
    <property type="project" value="TreeGrafter"/>
</dbReference>
<sequence length="533" mass="59781">KVSVEAETKLKVTLISRRSINCAGVRYLKRGIDESGDVANFVETEVVLTIFGHCLSFVQIRGSVPVFWAQQGYRYRPPLVISRTFTDSYPAFNKHVTRMTETYGTPLTIINLVEQRGREMQLAVSFLQHILHMNSPDVAYFTYDFHFRCRGLRFHKVAELISALSEQISTIGFCWVDKSGEIVRRQQGVIRTNCVDCLDRTNVVQCAISQALCLVQTQKLGIVGPQTDAPVELIQALQTVWADNGDAISRQYAGTDALKGDVTRSGQRNLVGMVKDGYNSASRYYLSHMRDAQRQRAVDALLGKFVDAGESQGEQFEGEEDEEEIESIGRLVREAILFILPEKEILVGGWALVEGSNNTDQIDSVLVLTKTALIAASYDDDTKLSDVKRINFDEIKGLEYGRLGKSSRTHLRLCSKSGELFTWRAAKTRLFNNVAIPLRRDDEADEYIQAIGEQIKVTMALTGYVVSFSYVPVLSKPGKTDRNRRRMMNMVASVFRSRADFSARSQFEPVTFSKLDNSIDDAITSSTEVLISP</sequence>
<protein>
    <recommendedName>
        <fullName evidence="1">SAC domain-containing protein</fullName>
    </recommendedName>
</protein>
<feature type="domain" description="SAC" evidence="1">
    <location>
        <begin position="1"/>
        <end position="254"/>
    </location>
</feature>
<reference evidence="2 3" key="1">
    <citation type="submission" date="2018-08" db="EMBL/GenBank/DDBJ databases">
        <authorList>
            <person name="Laetsch R D."/>
            <person name="Stevens L."/>
            <person name="Kumar S."/>
            <person name="Blaxter L. M."/>
        </authorList>
    </citation>
    <scope>NUCLEOTIDE SEQUENCE [LARGE SCALE GENOMIC DNA]</scope>
</reference>
<gene>
    <name evidence="2" type="ORF">NOO_LOCUS5956</name>
</gene>
<dbReference type="InterPro" id="IPR022158">
    <property type="entry name" value="Inositol_phosphatase"/>
</dbReference>
<dbReference type="PROSITE" id="PS50275">
    <property type="entry name" value="SAC"/>
    <property type="match status" value="1"/>
</dbReference>
<keyword evidence="3" id="KW-1185">Reference proteome</keyword>
<proteinExistence type="predicted"/>
<dbReference type="Pfam" id="PF12456">
    <property type="entry name" value="hSac2"/>
    <property type="match status" value="1"/>
</dbReference>